<keyword evidence="2" id="KW-1185">Reference proteome</keyword>
<evidence type="ECO:0000313" key="2">
    <source>
        <dbReference type="Proteomes" id="UP001176941"/>
    </source>
</evidence>
<gene>
    <name evidence="1" type="ORF">MRATA1EN1_LOCUS20560</name>
</gene>
<dbReference type="Proteomes" id="UP001176941">
    <property type="component" value="Chromosome 31"/>
</dbReference>
<dbReference type="EMBL" id="OX459967">
    <property type="protein sequence ID" value="CAI9171598.1"/>
    <property type="molecule type" value="Genomic_DNA"/>
</dbReference>
<reference evidence="1" key="1">
    <citation type="submission" date="2023-04" db="EMBL/GenBank/DDBJ databases">
        <authorList>
            <consortium name="ELIXIR-Norway"/>
        </authorList>
    </citation>
    <scope>NUCLEOTIDE SEQUENCE [LARGE SCALE GENOMIC DNA]</scope>
</reference>
<accession>A0ABN8ZDP0</accession>
<name>A0ABN8ZDP0_RANTA</name>
<sequence length="117" mass="12719">MKKTQATSCALSTEGRASCRPCGLQNSHRAGNVKAAFALKEWTHRASSSAAGQVRALCGRQDGRRVILAPTHPPAPTQIHLWTSPSDFLAKCSELKQVLFFHSIDSECVRKVMGQLS</sequence>
<evidence type="ECO:0000313" key="1">
    <source>
        <dbReference type="EMBL" id="CAI9171598.1"/>
    </source>
</evidence>
<proteinExistence type="predicted"/>
<organism evidence="1 2">
    <name type="scientific">Rangifer tarandus platyrhynchus</name>
    <name type="common">Svalbard reindeer</name>
    <dbReference type="NCBI Taxonomy" id="3082113"/>
    <lineage>
        <taxon>Eukaryota</taxon>
        <taxon>Metazoa</taxon>
        <taxon>Chordata</taxon>
        <taxon>Craniata</taxon>
        <taxon>Vertebrata</taxon>
        <taxon>Euteleostomi</taxon>
        <taxon>Mammalia</taxon>
        <taxon>Eutheria</taxon>
        <taxon>Laurasiatheria</taxon>
        <taxon>Artiodactyla</taxon>
        <taxon>Ruminantia</taxon>
        <taxon>Pecora</taxon>
        <taxon>Cervidae</taxon>
        <taxon>Odocoileinae</taxon>
        <taxon>Rangifer</taxon>
    </lineage>
</organism>
<protein>
    <submittedName>
        <fullName evidence="1">Uncharacterized protein</fullName>
    </submittedName>
</protein>